<accession>A0A486XT21</accession>
<keyword evidence="5" id="KW-0812">Transmembrane</keyword>
<protein>
    <submittedName>
        <fullName evidence="7">Two-component system sensor protein</fullName>
    </submittedName>
</protein>
<proteinExistence type="predicted"/>
<feature type="domain" description="Signal transduction histidine kinase subgroup 3 dimerisation and phosphoacceptor" evidence="6">
    <location>
        <begin position="189"/>
        <end position="250"/>
    </location>
</feature>
<keyword evidence="4" id="KW-0175">Coiled coil</keyword>
<feature type="transmembrane region" description="Helical" evidence="5">
    <location>
        <begin position="90"/>
        <end position="107"/>
    </location>
</feature>
<evidence type="ECO:0000256" key="3">
    <source>
        <dbReference type="ARBA" id="ARBA00023012"/>
    </source>
</evidence>
<dbReference type="GO" id="GO:0000155">
    <property type="term" value="F:phosphorelay sensor kinase activity"/>
    <property type="evidence" value="ECO:0007669"/>
    <property type="project" value="InterPro"/>
</dbReference>
<sequence>MKTKFDFATLAGALTWLMVYGISIFLLQKGPASQSLWLMHLLFLLFGGLFVVLTRDNCDFGLRGRFGPPLLCLQLLVAFALLWLLPARQFEFLAILIIIWAAMLPFVMRTTLAVLVVALVVASWYCIVAWQTGKTVLITALLYGSFNLFAVLVQSASRDAEKARDELEQKHQQLQATQQLLQAASRQSERTRIARNLHDLVGHHLTALTIQLQVAGHITEGEAKLQVDKCHQLAKLLLADVREAVSTMRQYADVSLLDAITSLIQLLPQQFEVKLQIPDDIMLNDLQQAQHLLCIVQEAFSNSLKHSGATEVSIEANVAAGQLQLTIYDNGRVSSHWQAGNGIKGMQERLAECGGSLTLSTQQQAMQLSIMLPYKGNENA</sequence>
<evidence type="ECO:0000256" key="4">
    <source>
        <dbReference type="SAM" id="Coils"/>
    </source>
</evidence>
<keyword evidence="2" id="KW-0418">Kinase</keyword>
<name>A0A486XT21_9GAMM</name>
<keyword evidence="5" id="KW-1133">Transmembrane helix</keyword>
<evidence type="ECO:0000256" key="5">
    <source>
        <dbReference type="SAM" id="Phobius"/>
    </source>
</evidence>
<dbReference type="PANTHER" id="PTHR24421">
    <property type="entry name" value="NITRATE/NITRITE SENSOR PROTEIN NARX-RELATED"/>
    <property type="match status" value="1"/>
</dbReference>
<dbReference type="InterPro" id="IPR050482">
    <property type="entry name" value="Sensor_HK_TwoCompSys"/>
</dbReference>
<dbReference type="Gene3D" id="1.20.5.1930">
    <property type="match status" value="1"/>
</dbReference>
<dbReference type="EMBL" id="CAAJGR010000128">
    <property type="protein sequence ID" value="VHO05505.1"/>
    <property type="molecule type" value="Genomic_DNA"/>
</dbReference>
<keyword evidence="1" id="KW-0808">Transferase</keyword>
<dbReference type="SUPFAM" id="SSF55874">
    <property type="entry name" value="ATPase domain of HSP90 chaperone/DNA topoisomerase II/histidine kinase"/>
    <property type="match status" value="1"/>
</dbReference>
<dbReference type="PANTHER" id="PTHR24421:SF59">
    <property type="entry name" value="OXYGEN SENSOR HISTIDINE KINASE NREB"/>
    <property type="match status" value="1"/>
</dbReference>
<feature type="transmembrane region" description="Helical" evidence="5">
    <location>
        <begin position="66"/>
        <end position="84"/>
    </location>
</feature>
<dbReference type="InterPro" id="IPR036890">
    <property type="entry name" value="HATPase_C_sf"/>
</dbReference>
<gene>
    <name evidence="7" type="ORF">BAL341_2589</name>
</gene>
<dbReference type="Pfam" id="PF07730">
    <property type="entry name" value="HisKA_3"/>
    <property type="match status" value="1"/>
</dbReference>
<evidence type="ECO:0000313" key="7">
    <source>
        <dbReference type="EMBL" id="VHO05505.1"/>
    </source>
</evidence>
<evidence type="ECO:0000259" key="6">
    <source>
        <dbReference type="Pfam" id="PF07730"/>
    </source>
</evidence>
<dbReference type="GO" id="GO:0046983">
    <property type="term" value="F:protein dimerization activity"/>
    <property type="evidence" value="ECO:0007669"/>
    <property type="project" value="InterPro"/>
</dbReference>
<feature type="transmembrane region" description="Helical" evidence="5">
    <location>
        <begin position="136"/>
        <end position="153"/>
    </location>
</feature>
<dbReference type="Gene3D" id="3.30.565.10">
    <property type="entry name" value="Histidine kinase-like ATPase, C-terminal domain"/>
    <property type="match status" value="1"/>
</dbReference>
<feature type="transmembrane region" description="Helical" evidence="5">
    <location>
        <begin position="37"/>
        <end position="54"/>
    </location>
</feature>
<dbReference type="CDD" id="cd16917">
    <property type="entry name" value="HATPase_UhpB-NarQ-NarX-like"/>
    <property type="match status" value="1"/>
</dbReference>
<evidence type="ECO:0000256" key="1">
    <source>
        <dbReference type="ARBA" id="ARBA00022679"/>
    </source>
</evidence>
<organism evidence="7">
    <name type="scientific">Rheinheimera sp. BAL341</name>
    <dbReference type="NCBI Taxonomy" id="1708203"/>
    <lineage>
        <taxon>Bacteria</taxon>
        <taxon>Pseudomonadati</taxon>
        <taxon>Pseudomonadota</taxon>
        <taxon>Gammaproteobacteria</taxon>
        <taxon>Chromatiales</taxon>
        <taxon>Chromatiaceae</taxon>
        <taxon>Rheinheimera</taxon>
    </lineage>
</organism>
<reference evidence="7" key="1">
    <citation type="submission" date="2019-04" db="EMBL/GenBank/DDBJ databases">
        <authorList>
            <person name="Brambilla D."/>
        </authorList>
    </citation>
    <scope>NUCLEOTIDE SEQUENCE</scope>
    <source>
        <strain evidence="7">BAL1</strain>
    </source>
</reference>
<feature type="coiled-coil region" evidence="4">
    <location>
        <begin position="153"/>
        <end position="187"/>
    </location>
</feature>
<dbReference type="InterPro" id="IPR011712">
    <property type="entry name" value="Sig_transdc_His_kin_sub3_dim/P"/>
</dbReference>
<dbReference type="GO" id="GO:0016020">
    <property type="term" value="C:membrane"/>
    <property type="evidence" value="ECO:0007669"/>
    <property type="project" value="InterPro"/>
</dbReference>
<dbReference type="AlphaFoldDB" id="A0A486XT21"/>
<keyword evidence="3" id="KW-0902">Two-component regulatory system</keyword>
<feature type="transmembrane region" description="Helical" evidence="5">
    <location>
        <begin position="112"/>
        <end position="130"/>
    </location>
</feature>
<keyword evidence="5" id="KW-0472">Membrane</keyword>
<evidence type="ECO:0000256" key="2">
    <source>
        <dbReference type="ARBA" id="ARBA00022777"/>
    </source>
</evidence>